<evidence type="ECO:0000313" key="2">
    <source>
        <dbReference type="Proteomes" id="UP001285441"/>
    </source>
</evidence>
<dbReference type="AlphaFoldDB" id="A0AAE0KEY3"/>
<evidence type="ECO:0000313" key="1">
    <source>
        <dbReference type="EMBL" id="KAK3375483.1"/>
    </source>
</evidence>
<dbReference type="EMBL" id="JAULSW010000007">
    <property type="protein sequence ID" value="KAK3375483.1"/>
    <property type="molecule type" value="Genomic_DNA"/>
</dbReference>
<organism evidence="1 2">
    <name type="scientific">Podospora didyma</name>
    <dbReference type="NCBI Taxonomy" id="330526"/>
    <lineage>
        <taxon>Eukaryota</taxon>
        <taxon>Fungi</taxon>
        <taxon>Dikarya</taxon>
        <taxon>Ascomycota</taxon>
        <taxon>Pezizomycotina</taxon>
        <taxon>Sordariomycetes</taxon>
        <taxon>Sordariomycetidae</taxon>
        <taxon>Sordariales</taxon>
        <taxon>Podosporaceae</taxon>
        <taxon>Podospora</taxon>
    </lineage>
</organism>
<gene>
    <name evidence="1" type="ORF">B0H63DRAFT_280559</name>
</gene>
<proteinExistence type="predicted"/>
<reference evidence="1" key="2">
    <citation type="submission" date="2023-06" db="EMBL/GenBank/DDBJ databases">
        <authorList>
            <consortium name="Lawrence Berkeley National Laboratory"/>
            <person name="Haridas S."/>
            <person name="Hensen N."/>
            <person name="Bonometti L."/>
            <person name="Westerberg I."/>
            <person name="Brannstrom I.O."/>
            <person name="Guillou S."/>
            <person name="Cros-Aarteil S."/>
            <person name="Calhoun S."/>
            <person name="Kuo A."/>
            <person name="Mondo S."/>
            <person name="Pangilinan J."/>
            <person name="Riley R."/>
            <person name="LaButti K."/>
            <person name="Andreopoulos B."/>
            <person name="Lipzen A."/>
            <person name="Chen C."/>
            <person name="Yanf M."/>
            <person name="Daum C."/>
            <person name="Ng V."/>
            <person name="Clum A."/>
            <person name="Steindorff A."/>
            <person name="Ohm R."/>
            <person name="Martin F."/>
            <person name="Silar P."/>
            <person name="Natvig D."/>
            <person name="Lalanne C."/>
            <person name="Gautier V."/>
            <person name="Ament-velasquez S.L."/>
            <person name="Kruys A."/>
            <person name="Hutchinson M.I."/>
            <person name="Powell A.J."/>
            <person name="Barry K."/>
            <person name="Miller A.N."/>
            <person name="Grigoriev I.V."/>
            <person name="Debuchy R."/>
            <person name="Gladieux P."/>
            <person name="Thoren M.H."/>
            <person name="Johannesson H."/>
        </authorList>
    </citation>
    <scope>NUCLEOTIDE SEQUENCE</scope>
    <source>
        <strain evidence="1">CBS 232.78</strain>
    </source>
</reference>
<accession>A0AAE0KEY3</accession>
<dbReference type="Proteomes" id="UP001285441">
    <property type="component" value="Unassembled WGS sequence"/>
</dbReference>
<name>A0AAE0KEY3_9PEZI</name>
<reference evidence="1" key="1">
    <citation type="journal article" date="2023" name="Mol. Phylogenet. Evol.">
        <title>Genome-scale phylogeny and comparative genomics of the fungal order Sordariales.</title>
        <authorList>
            <person name="Hensen N."/>
            <person name="Bonometti L."/>
            <person name="Westerberg I."/>
            <person name="Brannstrom I.O."/>
            <person name="Guillou S."/>
            <person name="Cros-Aarteil S."/>
            <person name="Calhoun S."/>
            <person name="Haridas S."/>
            <person name="Kuo A."/>
            <person name="Mondo S."/>
            <person name="Pangilinan J."/>
            <person name="Riley R."/>
            <person name="LaButti K."/>
            <person name="Andreopoulos B."/>
            <person name="Lipzen A."/>
            <person name="Chen C."/>
            <person name="Yan M."/>
            <person name="Daum C."/>
            <person name="Ng V."/>
            <person name="Clum A."/>
            <person name="Steindorff A."/>
            <person name="Ohm R.A."/>
            <person name="Martin F."/>
            <person name="Silar P."/>
            <person name="Natvig D.O."/>
            <person name="Lalanne C."/>
            <person name="Gautier V."/>
            <person name="Ament-Velasquez S.L."/>
            <person name="Kruys A."/>
            <person name="Hutchinson M.I."/>
            <person name="Powell A.J."/>
            <person name="Barry K."/>
            <person name="Miller A.N."/>
            <person name="Grigoriev I.V."/>
            <person name="Debuchy R."/>
            <person name="Gladieux P."/>
            <person name="Hiltunen Thoren M."/>
            <person name="Johannesson H."/>
        </authorList>
    </citation>
    <scope>NUCLEOTIDE SEQUENCE</scope>
    <source>
        <strain evidence="1">CBS 232.78</strain>
    </source>
</reference>
<sequence length="134" mass="15173">MYTCLALVLVSTSFSQNMEIARKPSLRARVDLQREDGLRLILVLRVPSCSQIPMQSTRPWSSRVQHCLHEVPSIKHAIHLLNTLGTPSSEQQAASSKQVRCRVLHLVNPVPMLYPLCRSQTRRQSRRAMSARGC</sequence>
<comment type="caution">
    <text evidence="1">The sequence shown here is derived from an EMBL/GenBank/DDBJ whole genome shotgun (WGS) entry which is preliminary data.</text>
</comment>
<keyword evidence="2" id="KW-1185">Reference proteome</keyword>
<protein>
    <submittedName>
        <fullName evidence="1">Uncharacterized protein</fullName>
    </submittedName>
</protein>